<dbReference type="GO" id="GO:0006979">
    <property type="term" value="P:response to oxidative stress"/>
    <property type="evidence" value="ECO:0007669"/>
    <property type="project" value="TreeGrafter"/>
</dbReference>
<dbReference type="Gene3D" id="3.40.50.920">
    <property type="match status" value="1"/>
</dbReference>
<dbReference type="InterPro" id="IPR002869">
    <property type="entry name" value="Pyrv_flavodox_OxRed_cen"/>
</dbReference>
<evidence type="ECO:0008006" key="7">
    <source>
        <dbReference type="Google" id="ProtNLM"/>
    </source>
</evidence>
<dbReference type="Proteomes" id="UP000321827">
    <property type="component" value="Unassembled WGS sequence"/>
</dbReference>
<feature type="domain" description="Pyruvate/ketoisovalerate oxidoreductase catalytic" evidence="2">
    <location>
        <begin position="434"/>
        <end position="628"/>
    </location>
</feature>
<dbReference type="InterPro" id="IPR029061">
    <property type="entry name" value="THDP-binding"/>
</dbReference>
<dbReference type="PANTHER" id="PTHR32154:SF0">
    <property type="entry name" value="PYRUVATE-FLAVODOXIN OXIDOREDUCTASE-RELATED"/>
    <property type="match status" value="1"/>
</dbReference>
<dbReference type="EMBL" id="BJXN01000004">
    <property type="protein sequence ID" value="GEM89371.1"/>
    <property type="molecule type" value="Genomic_DNA"/>
</dbReference>
<dbReference type="InterPro" id="IPR033412">
    <property type="entry name" value="PFOR_II"/>
</dbReference>
<name>A0A511RIA0_9DEIN</name>
<dbReference type="OrthoDB" id="9794954at2"/>
<protein>
    <recommendedName>
        <fullName evidence="7">Pyruvate ferredoxin oxidoreductase</fullName>
    </recommendedName>
</protein>
<evidence type="ECO:0000313" key="6">
    <source>
        <dbReference type="Proteomes" id="UP000321827"/>
    </source>
</evidence>
<keyword evidence="1" id="KW-0560">Oxidoreductase</keyword>
<dbReference type="SUPFAM" id="SSF52922">
    <property type="entry name" value="TK C-terminal domain-like"/>
    <property type="match status" value="1"/>
</dbReference>
<dbReference type="PANTHER" id="PTHR32154">
    <property type="entry name" value="PYRUVATE-FLAVODOXIN OXIDOREDUCTASE-RELATED"/>
    <property type="match status" value="1"/>
</dbReference>
<evidence type="ECO:0000313" key="5">
    <source>
        <dbReference type="EMBL" id="GEM89371.1"/>
    </source>
</evidence>
<dbReference type="InterPro" id="IPR050722">
    <property type="entry name" value="Pyruvate:ferred/Flavod_OxRd"/>
</dbReference>
<dbReference type="CDD" id="cd07034">
    <property type="entry name" value="TPP_PYR_PFOR_IOR-alpha_like"/>
    <property type="match status" value="1"/>
</dbReference>
<accession>A0A511RIA0</accession>
<dbReference type="GO" id="GO:0016903">
    <property type="term" value="F:oxidoreductase activity, acting on the aldehyde or oxo group of donors"/>
    <property type="evidence" value="ECO:0007669"/>
    <property type="project" value="InterPro"/>
</dbReference>
<evidence type="ECO:0000259" key="2">
    <source>
        <dbReference type="Pfam" id="PF01558"/>
    </source>
</evidence>
<dbReference type="Pfam" id="PF01558">
    <property type="entry name" value="POR"/>
    <property type="match status" value="1"/>
</dbReference>
<sequence>MENVKYPGIPTTGDGSEAAVWVETHISQAGIAYPITPATNMGYGYQVAVANGRTNLWGDELGFLEPESEHSAGSAAEGFALAGGRVASFTASQGLVLQKEVLHVISGKRLPAVFHIGARALTSQALNIHAGHDDVYAVADTGWGILFAANAQEVADLALIARRAAEDSHTPFMVVQDGFLNTHTVENFNLPEPELMKQFVGDPKAKLHNYFDPDNPVLTGAVENQDAYMKGRIAQRAFYMQVVPALENAFREFEALTGRHYDFAVPYRLEDAEYAIVGMGTMMMTAEAVVDALREQGMKVGLLKVTSFRPFPGARVVELLQHLKGFAVLERTDEPLAAANPLTREIKTAFADAWDGYPGFPKIERLPKIYSGAAGLGGRDIRPADLKTVFEHLAAEDPRRFFVLNIKHPLALEAREVFDVTAKGTFRMRGYSVGGFGSVTTNKVIASTTADLFGLYVQAFPKYGSEKKGLPTNYYLTVAEEPVRVRSELRDVEMIAINDPNALHYTNPFSGLAKGGVVWLQSSEADPRDVWAQVPAWARKVIRENGYRLYAIDTVAIARDVSSRPDLVMRMQGIVLLGVYLRVAPFVERLSLSEDQLWERVEKIIRKYFGKRGEQVVKDNMTAIQRGYREIIEVPAEVIATEPEEVGA</sequence>
<dbReference type="InterPro" id="IPR019752">
    <property type="entry name" value="Pyrv/ketoisovalerate_OxRed_cat"/>
</dbReference>
<organism evidence="5 6">
    <name type="scientific">Oceanithermus desulfurans NBRC 100063</name>
    <dbReference type="NCBI Taxonomy" id="1227550"/>
    <lineage>
        <taxon>Bacteria</taxon>
        <taxon>Thermotogati</taxon>
        <taxon>Deinococcota</taxon>
        <taxon>Deinococci</taxon>
        <taxon>Thermales</taxon>
        <taxon>Thermaceae</taxon>
        <taxon>Oceanithermus</taxon>
    </lineage>
</organism>
<evidence type="ECO:0000259" key="4">
    <source>
        <dbReference type="Pfam" id="PF17147"/>
    </source>
</evidence>
<dbReference type="InterPro" id="IPR002880">
    <property type="entry name" value="Pyrv_Fd/Flavodoxin_OxRdtase_N"/>
</dbReference>
<feature type="domain" description="Pyruvate flavodoxin/ferredoxin oxidoreductase pyrimidine binding" evidence="3">
    <location>
        <begin position="30"/>
        <end position="243"/>
    </location>
</feature>
<dbReference type="Gene3D" id="3.40.920.10">
    <property type="entry name" value="Pyruvate-ferredoxin oxidoreductase, PFOR, domain III"/>
    <property type="match status" value="1"/>
</dbReference>
<gene>
    <name evidence="5" type="ORF">ODE01S_08050</name>
</gene>
<dbReference type="Pfam" id="PF17147">
    <property type="entry name" value="PFOR_II"/>
    <property type="match status" value="1"/>
</dbReference>
<dbReference type="Pfam" id="PF01855">
    <property type="entry name" value="POR_N"/>
    <property type="match status" value="1"/>
</dbReference>
<dbReference type="RefSeq" id="WP_147146121.1">
    <property type="nucleotide sequence ID" value="NZ_BJXN01000004.1"/>
</dbReference>
<dbReference type="InterPro" id="IPR009014">
    <property type="entry name" value="Transketo_C/PFOR_II"/>
</dbReference>
<dbReference type="AlphaFoldDB" id="A0A511RIA0"/>
<dbReference type="Gene3D" id="3.40.50.970">
    <property type="match status" value="1"/>
</dbReference>
<reference evidence="5 6" key="1">
    <citation type="submission" date="2019-07" db="EMBL/GenBank/DDBJ databases">
        <title>Whole genome shotgun sequence of Oceanithermus desulfurans NBRC 100063.</title>
        <authorList>
            <person name="Hosoyama A."/>
            <person name="Uohara A."/>
            <person name="Ohji S."/>
            <person name="Ichikawa N."/>
        </authorList>
    </citation>
    <scope>NUCLEOTIDE SEQUENCE [LARGE SCALE GENOMIC DNA]</scope>
    <source>
        <strain evidence="5 6">NBRC 100063</strain>
    </source>
</reference>
<dbReference type="FunFam" id="3.40.50.970:FF:000012">
    <property type="entry name" value="Pyruvate:ferredoxin (Flavodoxin) oxidoreductase"/>
    <property type="match status" value="1"/>
</dbReference>
<dbReference type="SUPFAM" id="SSF53323">
    <property type="entry name" value="Pyruvate-ferredoxin oxidoreductase, PFOR, domain III"/>
    <property type="match status" value="1"/>
</dbReference>
<dbReference type="SUPFAM" id="SSF52518">
    <property type="entry name" value="Thiamin diphosphate-binding fold (THDP-binding)"/>
    <property type="match status" value="1"/>
</dbReference>
<feature type="domain" description="Pyruvate:ferredoxin oxidoreductase core" evidence="4">
    <location>
        <begin position="272"/>
        <end position="385"/>
    </location>
</feature>
<proteinExistence type="predicted"/>
<evidence type="ECO:0000256" key="1">
    <source>
        <dbReference type="ARBA" id="ARBA00023002"/>
    </source>
</evidence>
<evidence type="ECO:0000259" key="3">
    <source>
        <dbReference type="Pfam" id="PF01855"/>
    </source>
</evidence>
<comment type="caution">
    <text evidence="5">The sequence shown here is derived from an EMBL/GenBank/DDBJ whole genome shotgun (WGS) entry which is preliminary data.</text>
</comment>